<dbReference type="RefSeq" id="WP_183451356.1">
    <property type="nucleotide sequence ID" value="NZ_JACHWB010000003.1"/>
</dbReference>
<organism evidence="2 3">
    <name type="scientific">Microvirga lupini</name>
    <dbReference type="NCBI Taxonomy" id="420324"/>
    <lineage>
        <taxon>Bacteria</taxon>
        <taxon>Pseudomonadati</taxon>
        <taxon>Pseudomonadota</taxon>
        <taxon>Alphaproteobacteria</taxon>
        <taxon>Hyphomicrobiales</taxon>
        <taxon>Methylobacteriaceae</taxon>
        <taxon>Microvirga</taxon>
    </lineage>
</organism>
<protein>
    <submittedName>
        <fullName evidence="2">Uncharacterized metal-binding protein YceD (DUF177 family)</fullName>
    </submittedName>
</protein>
<sequence length="171" mass="18450">MTPETVGPLSRLIDVMKIPPRGQDVHVEATAEECAALAQDFGLPGIQSLSGDYHLKTSAKGIHVTGVVKASITQICVMTLDPFDSAIEEEVEVDFAEPSGMPAEPPTDINEYEPPDEIVNGQIDLGALTAEFLALGLDPYPRKPGVDFNYRDPSDEKDSPFAALNKLREGK</sequence>
<dbReference type="EMBL" id="JACHWB010000003">
    <property type="protein sequence ID" value="MBB3019911.1"/>
    <property type="molecule type" value="Genomic_DNA"/>
</dbReference>
<feature type="compositionally biased region" description="Basic and acidic residues" evidence="1">
    <location>
        <begin position="144"/>
        <end position="159"/>
    </location>
</feature>
<name>A0A7W4YXE4_9HYPH</name>
<keyword evidence="3" id="KW-1185">Reference proteome</keyword>
<feature type="region of interest" description="Disordered" evidence="1">
    <location>
        <begin position="144"/>
        <end position="171"/>
    </location>
</feature>
<dbReference type="Pfam" id="PF02620">
    <property type="entry name" value="YceD"/>
    <property type="match status" value="1"/>
</dbReference>
<accession>A0A7W4YXE4</accession>
<gene>
    <name evidence="2" type="ORF">FHR70_002976</name>
</gene>
<evidence type="ECO:0000256" key="1">
    <source>
        <dbReference type="SAM" id="MobiDB-lite"/>
    </source>
</evidence>
<dbReference type="AlphaFoldDB" id="A0A7W4YXE4"/>
<comment type="caution">
    <text evidence="2">The sequence shown here is derived from an EMBL/GenBank/DDBJ whole genome shotgun (WGS) entry which is preliminary data.</text>
</comment>
<dbReference type="InterPro" id="IPR003772">
    <property type="entry name" value="YceD"/>
</dbReference>
<proteinExistence type="predicted"/>
<dbReference type="Proteomes" id="UP000532010">
    <property type="component" value="Unassembled WGS sequence"/>
</dbReference>
<reference evidence="2 3" key="1">
    <citation type="submission" date="2020-08" db="EMBL/GenBank/DDBJ databases">
        <title>The Agave Microbiome: Exploring the role of microbial communities in plant adaptations to desert environments.</title>
        <authorList>
            <person name="Partida-Martinez L.P."/>
        </authorList>
    </citation>
    <scope>NUCLEOTIDE SEQUENCE [LARGE SCALE GENOMIC DNA]</scope>
    <source>
        <strain evidence="2 3">AT3.9</strain>
    </source>
</reference>
<evidence type="ECO:0000313" key="3">
    <source>
        <dbReference type="Proteomes" id="UP000532010"/>
    </source>
</evidence>
<evidence type="ECO:0000313" key="2">
    <source>
        <dbReference type="EMBL" id="MBB3019911.1"/>
    </source>
</evidence>